<dbReference type="Gene3D" id="3.30.9.30">
    <property type="match status" value="1"/>
</dbReference>
<proteinExistence type="predicted"/>
<sequence>MTMISETQEDMIVRRDIYDRDMINTWGIGRVTLLGDAAHPMQPNLGQGGCMAIE</sequence>
<name>A0ABU6SCK8_9FABA</name>
<dbReference type="Proteomes" id="UP001341840">
    <property type="component" value="Unassembled WGS sequence"/>
</dbReference>
<keyword evidence="3" id="KW-1185">Reference proteome</keyword>
<evidence type="ECO:0000313" key="2">
    <source>
        <dbReference type="EMBL" id="MED6133819.1"/>
    </source>
</evidence>
<evidence type="ECO:0000313" key="3">
    <source>
        <dbReference type="Proteomes" id="UP001341840"/>
    </source>
</evidence>
<dbReference type="EMBL" id="JASCZI010060552">
    <property type="protein sequence ID" value="MED6133819.1"/>
    <property type="molecule type" value="Genomic_DNA"/>
</dbReference>
<dbReference type="Gene3D" id="3.50.50.60">
    <property type="entry name" value="FAD/NAD(P)-binding domain"/>
    <property type="match status" value="1"/>
</dbReference>
<accession>A0ABU6SCK8</accession>
<dbReference type="PANTHER" id="PTHR46496:SF6">
    <property type="entry name" value="ZEAXANTHIN EPOXIDASE, CHLOROPLASTIC-LIKE ISOFORM X1"/>
    <property type="match status" value="1"/>
</dbReference>
<comment type="caution">
    <text evidence="2">The sequence shown here is derived from an EMBL/GenBank/DDBJ whole genome shotgun (WGS) entry which is preliminary data.</text>
</comment>
<gene>
    <name evidence="2" type="ORF">PIB30_031716</name>
</gene>
<dbReference type="InterPro" id="IPR002938">
    <property type="entry name" value="FAD-bd"/>
</dbReference>
<dbReference type="SUPFAM" id="SSF51905">
    <property type="entry name" value="FAD/NAD(P)-binding domain"/>
    <property type="match status" value="1"/>
</dbReference>
<protein>
    <recommendedName>
        <fullName evidence="1">FAD-binding domain-containing protein</fullName>
    </recommendedName>
</protein>
<feature type="non-terminal residue" evidence="2">
    <location>
        <position position="54"/>
    </location>
</feature>
<dbReference type="InterPro" id="IPR036188">
    <property type="entry name" value="FAD/NAD-bd_sf"/>
</dbReference>
<dbReference type="PANTHER" id="PTHR46496">
    <property type="match status" value="1"/>
</dbReference>
<feature type="domain" description="FAD-binding" evidence="1">
    <location>
        <begin position="21"/>
        <end position="53"/>
    </location>
</feature>
<evidence type="ECO:0000259" key="1">
    <source>
        <dbReference type="Pfam" id="PF01494"/>
    </source>
</evidence>
<dbReference type="Pfam" id="PF01494">
    <property type="entry name" value="FAD_binding_3"/>
    <property type="match status" value="1"/>
</dbReference>
<organism evidence="2 3">
    <name type="scientific">Stylosanthes scabra</name>
    <dbReference type="NCBI Taxonomy" id="79078"/>
    <lineage>
        <taxon>Eukaryota</taxon>
        <taxon>Viridiplantae</taxon>
        <taxon>Streptophyta</taxon>
        <taxon>Embryophyta</taxon>
        <taxon>Tracheophyta</taxon>
        <taxon>Spermatophyta</taxon>
        <taxon>Magnoliopsida</taxon>
        <taxon>eudicotyledons</taxon>
        <taxon>Gunneridae</taxon>
        <taxon>Pentapetalae</taxon>
        <taxon>rosids</taxon>
        <taxon>fabids</taxon>
        <taxon>Fabales</taxon>
        <taxon>Fabaceae</taxon>
        <taxon>Papilionoideae</taxon>
        <taxon>50 kb inversion clade</taxon>
        <taxon>dalbergioids sensu lato</taxon>
        <taxon>Dalbergieae</taxon>
        <taxon>Pterocarpus clade</taxon>
        <taxon>Stylosanthes</taxon>
    </lineage>
</organism>
<reference evidence="2 3" key="1">
    <citation type="journal article" date="2023" name="Plants (Basel)">
        <title>Bridging the Gap: Combining Genomics and Transcriptomics Approaches to Understand Stylosanthes scabra, an Orphan Legume from the Brazilian Caatinga.</title>
        <authorList>
            <person name="Ferreira-Neto J.R.C."/>
            <person name="da Silva M.D."/>
            <person name="Binneck E."/>
            <person name="de Melo N.F."/>
            <person name="da Silva R.H."/>
            <person name="de Melo A.L.T.M."/>
            <person name="Pandolfi V."/>
            <person name="Bustamante F.O."/>
            <person name="Brasileiro-Vidal A.C."/>
            <person name="Benko-Iseppon A.M."/>
        </authorList>
    </citation>
    <scope>NUCLEOTIDE SEQUENCE [LARGE SCALE GENOMIC DNA]</scope>
    <source>
        <tissue evidence="2">Leaves</tissue>
    </source>
</reference>